<proteinExistence type="predicted"/>
<dbReference type="RefSeq" id="WP_380830165.1">
    <property type="nucleotide sequence ID" value="NZ_JBHTCG010000026.1"/>
</dbReference>
<comment type="caution">
    <text evidence="3">The sequence shown here is derived from an EMBL/GenBank/DDBJ whole genome shotgun (WGS) entry which is preliminary data.</text>
</comment>
<feature type="compositionally biased region" description="Basic and acidic residues" evidence="1">
    <location>
        <begin position="195"/>
        <end position="221"/>
    </location>
</feature>
<reference evidence="4" key="1">
    <citation type="journal article" date="2019" name="Int. J. Syst. Evol. Microbiol.">
        <title>The Global Catalogue of Microorganisms (GCM) 10K type strain sequencing project: providing services to taxonomists for standard genome sequencing and annotation.</title>
        <authorList>
            <consortium name="The Broad Institute Genomics Platform"/>
            <consortium name="The Broad Institute Genome Sequencing Center for Infectious Disease"/>
            <person name="Wu L."/>
            <person name="Ma J."/>
        </authorList>
    </citation>
    <scope>NUCLEOTIDE SEQUENCE [LARGE SCALE GENOMIC DNA]</scope>
    <source>
        <strain evidence="4">CECT 7649</strain>
    </source>
</reference>
<name>A0ABW2PB60_9ACTN</name>
<keyword evidence="2" id="KW-0732">Signal</keyword>
<feature type="compositionally biased region" description="Low complexity" evidence="1">
    <location>
        <begin position="105"/>
        <end position="121"/>
    </location>
</feature>
<sequence>MIDKRLRVVLSAGVLGVALAATLTAAANADNASGDEPVVLHATRVCGHTMTLVRKDGKVYLDDGTGLKELKPGDAAPAAPAVPALPPTGQAPETATPPHGDAPEKGAPPAGDAPEGATTAPVVPDGGGTPLATPDATRTLTTVPDGESVPSAARAPEPGEKAEILRAEKDTRVSGTAPDGDGKGAGTLTCAVPAQDREDRQDGGARETRQTHEARQEEQAE</sequence>
<keyword evidence="4" id="KW-1185">Reference proteome</keyword>
<evidence type="ECO:0008006" key="5">
    <source>
        <dbReference type="Google" id="ProtNLM"/>
    </source>
</evidence>
<feature type="compositionally biased region" description="Low complexity" evidence="1">
    <location>
        <begin position="73"/>
        <end position="82"/>
    </location>
</feature>
<feature type="region of interest" description="Disordered" evidence="1">
    <location>
        <begin position="71"/>
        <end position="221"/>
    </location>
</feature>
<evidence type="ECO:0000313" key="3">
    <source>
        <dbReference type="EMBL" id="MFC7386418.1"/>
    </source>
</evidence>
<feature type="chain" id="PRO_5047461999" description="Secreted protein" evidence="2">
    <location>
        <begin position="21"/>
        <end position="221"/>
    </location>
</feature>
<dbReference type="EMBL" id="JBHTCG010000026">
    <property type="protein sequence ID" value="MFC7386418.1"/>
    <property type="molecule type" value="Genomic_DNA"/>
</dbReference>
<evidence type="ECO:0000256" key="1">
    <source>
        <dbReference type="SAM" id="MobiDB-lite"/>
    </source>
</evidence>
<evidence type="ECO:0000256" key="2">
    <source>
        <dbReference type="SAM" id="SignalP"/>
    </source>
</evidence>
<protein>
    <recommendedName>
        <fullName evidence="5">Secreted protein</fullName>
    </recommendedName>
</protein>
<evidence type="ECO:0000313" key="4">
    <source>
        <dbReference type="Proteomes" id="UP001596496"/>
    </source>
</evidence>
<accession>A0ABW2PB60</accession>
<feature type="compositionally biased region" description="Basic and acidic residues" evidence="1">
    <location>
        <begin position="157"/>
        <end position="172"/>
    </location>
</feature>
<gene>
    <name evidence="3" type="ORF">ACFQSB_29715</name>
</gene>
<dbReference type="Proteomes" id="UP001596496">
    <property type="component" value="Unassembled WGS sequence"/>
</dbReference>
<organism evidence="3 4">
    <name type="scientific">Sphaerisporangium rhizosphaerae</name>
    <dbReference type="NCBI Taxonomy" id="2269375"/>
    <lineage>
        <taxon>Bacteria</taxon>
        <taxon>Bacillati</taxon>
        <taxon>Actinomycetota</taxon>
        <taxon>Actinomycetes</taxon>
        <taxon>Streptosporangiales</taxon>
        <taxon>Streptosporangiaceae</taxon>
        <taxon>Sphaerisporangium</taxon>
    </lineage>
</organism>
<feature type="signal peptide" evidence="2">
    <location>
        <begin position="1"/>
        <end position="20"/>
    </location>
</feature>